<protein>
    <submittedName>
        <fullName evidence="2">Uncharacterized protein</fullName>
    </submittedName>
</protein>
<reference evidence="2 3" key="1">
    <citation type="submission" date="2019-08" db="EMBL/GenBank/DDBJ databases">
        <authorList>
            <person name="Khan S.A."/>
            <person name="Jeon C.O."/>
            <person name="Jeong S.E."/>
        </authorList>
    </citation>
    <scope>NUCLEOTIDE SEQUENCE [LARGE SCALE GENOMIC DNA]</scope>
    <source>
        <strain evidence="3">IMCC1728</strain>
    </source>
</reference>
<feature type="compositionally biased region" description="Basic residues" evidence="1">
    <location>
        <begin position="144"/>
        <end position="157"/>
    </location>
</feature>
<keyword evidence="3" id="KW-1185">Reference proteome</keyword>
<dbReference type="Proteomes" id="UP000321832">
    <property type="component" value="Unassembled WGS sequence"/>
</dbReference>
<sequence>MAALRAEGDDPAELLALIDAVPASSQWRRAESWTIALEQRVTRTDDGGPRVVIASLDAQVSGLRLHLTLPAVAGITAEVELDAPGFTELPDDLLAVLGGGWSSLWRLGDRWRGQFRAPRREPARSEAALAQVQRAAEHRRARWPSRRRAFTSARPRRAGASPCGAACRCWRCSG</sequence>
<evidence type="ECO:0000313" key="2">
    <source>
        <dbReference type="EMBL" id="TXC65796.1"/>
    </source>
</evidence>
<name>A0A5C6U203_9BURK</name>
<organism evidence="2 3">
    <name type="scientific">Piscinibacter aquaticus</name>
    <dbReference type="NCBI Taxonomy" id="392597"/>
    <lineage>
        <taxon>Bacteria</taxon>
        <taxon>Pseudomonadati</taxon>
        <taxon>Pseudomonadota</taxon>
        <taxon>Betaproteobacteria</taxon>
        <taxon>Burkholderiales</taxon>
        <taxon>Sphaerotilaceae</taxon>
        <taxon>Piscinibacter</taxon>
    </lineage>
</organism>
<feature type="region of interest" description="Disordered" evidence="1">
    <location>
        <begin position="144"/>
        <end position="164"/>
    </location>
</feature>
<comment type="caution">
    <text evidence="2">The sequence shown here is derived from an EMBL/GenBank/DDBJ whole genome shotgun (WGS) entry which is preliminary data.</text>
</comment>
<gene>
    <name evidence="2" type="ORF">FSC37_06390</name>
</gene>
<proteinExistence type="predicted"/>
<evidence type="ECO:0000313" key="3">
    <source>
        <dbReference type="Proteomes" id="UP000321832"/>
    </source>
</evidence>
<dbReference type="AlphaFoldDB" id="A0A5C6U203"/>
<accession>A0A5C6U203</accession>
<evidence type="ECO:0000256" key="1">
    <source>
        <dbReference type="SAM" id="MobiDB-lite"/>
    </source>
</evidence>
<dbReference type="EMBL" id="VOPW01000001">
    <property type="protein sequence ID" value="TXC65796.1"/>
    <property type="molecule type" value="Genomic_DNA"/>
</dbReference>